<dbReference type="EMBL" id="JAUSQM010000001">
    <property type="protein sequence ID" value="MDP9822139.1"/>
    <property type="molecule type" value="Genomic_DNA"/>
</dbReference>
<dbReference type="Proteomes" id="UP001240447">
    <property type="component" value="Unassembled WGS sequence"/>
</dbReference>
<organism evidence="2 3">
    <name type="scientific">Nocardioides massiliensis</name>
    <dbReference type="NCBI Taxonomy" id="1325935"/>
    <lineage>
        <taxon>Bacteria</taxon>
        <taxon>Bacillati</taxon>
        <taxon>Actinomycetota</taxon>
        <taxon>Actinomycetes</taxon>
        <taxon>Propionibacteriales</taxon>
        <taxon>Nocardioidaceae</taxon>
        <taxon>Nocardioides</taxon>
    </lineage>
</organism>
<dbReference type="Pfam" id="PF11706">
    <property type="entry name" value="zf-CGNR"/>
    <property type="match status" value="1"/>
</dbReference>
<protein>
    <submittedName>
        <fullName evidence="2">RNA-binding Zn ribbon-like protein</fullName>
    </submittedName>
</protein>
<dbReference type="RefSeq" id="WP_068119416.1">
    <property type="nucleotide sequence ID" value="NZ_CCXJ01000185.1"/>
</dbReference>
<name>A0ABT9NNZ4_9ACTN</name>
<dbReference type="InterPro" id="IPR010852">
    <property type="entry name" value="ABATE"/>
</dbReference>
<sequence length="149" mass="15618">MDFLPAAERAAALVSGGAPPELADFAGALRPVFEAAGDGDEERAVAGLNALLARFPVRPGITGEPGQWRLAVARPDGPQADTVVAESLLALTMLVCDLGPHRLGVCAAPDCEAAYVDASPNATRRYCSERCASRTNVQAYRARQREALA</sequence>
<gene>
    <name evidence="2" type="ORF">J2S59_001948</name>
</gene>
<dbReference type="InterPro" id="IPR021005">
    <property type="entry name" value="Znf_CGNR"/>
</dbReference>
<feature type="domain" description="Zinc finger CGNR" evidence="1">
    <location>
        <begin position="102"/>
        <end position="144"/>
    </location>
</feature>
<evidence type="ECO:0000313" key="3">
    <source>
        <dbReference type="Proteomes" id="UP001240447"/>
    </source>
</evidence>
<dbReference type="SUPFAM" id="SSF160904">
    <property type="entry name" value="Jann2411-like"/>
    <property type="match status" value="1"/>
</dbReference>
<dbReference type="PANTHER" id="PTHR35525">
    <property type="entry name" value="BLL6575 PROTEIN"/>
    <property type="match status" value="1"/>
</dbReference>
<evidence type="ECO:0000313" key="2">
    <source>
        <dbReference type="EMBL" id="MDP9822139.1"/>
    </source>
</evidence>
<accession>A0ABT9NNZ4</accession>
<reference evidence="2 3" key="1">
    <citation type="submission" date="2023-07" db="EMBL/GenBank/DDBJ databases">
        <title>Sequencing the genomes of 1000 actinobacteria strains.</title>
        <authorList>
            <person name="Klenk H.-P."/>
        </authorList>
    </citation>
    <scope>NUCLEOTIDE SEQUENCE [LARGE SCALE GENOMIC DNA]</scope>
    <source>
        <strain evidence="2 3">GD13</strain>
    </source>
</reference>
<evidence type="ECO:0000259" key="1">
    <source>
        <dbReference type="Pfam" id="PF11706"/>
    </source>
</evidence>
<dbReference type="InterPro" id="IPR023286">
    <property type="entry name" value="ABATE_dom_sf"/>
</dbReference>
<dbReference type="Gene3D" id="1.10.3300.10">
    <property type="entry name" value="Jann2411-like domain"/>
    <property type="match status" value="1"/>
</dbReference>
<comment type="caution">
    <text evidence="2">The sequence shown here is derived from an EMBL/GenBank/DDBJ whole genome shotgun (WGS) entry which is preliminary data.</text>
</comment>
<dbReference type="PANTHER" id="PTHR35525:SF3">
    <property type="entry name" value="BLL6575 PROTEIN"/>
    <property type="match status" value="1"/>
</dbReference>
<keyword evidence="3" id="KW-1185">Reference proteome</keyword>
<proteinExistence type="predicted"/>